<reference evidence="4 5" key="1">
    <citation type="journal article" date="2020" name="Nat. Food">
        <title>A phased Vanilla planifolia genome enables genetic improvement of flavour and production.</title>
        <authorList>
            <person name="Hasing T."/>
            <person name="Tang H."/>
            <person name="Brym M."/>
            <person name="Khazi F."/>
            <person name="Huang T."/>
            <person name="Chambers A.H."/>
        </authorList>
    </citation>
    <scope>NUCLEOTIDE SEQUENCE [LARGE SCALE GENOMIC DNA]</scope>
    <source>
        <tissue evidence="2">Leaf</tissue>
    </source>
</reference>
<comment type="caution">
    <text evidence="2">The sequence shown here is derived from an EMBL/GenBank/DDBJ whole genome shotgun (WGS) entry which is preliminary data.</text>
</comment>
<sequence>MPMRSLGFWGRDGGGWAEREIGRGGWSRRRLELVDGAILEEEFELCWAKDRPDHEDDEEDQDDEAQQTSKDRRTIFWRCVQFAGDGETRNGNRGSGGVNCSGGK</sequence>
<feature type="compositionally biased region" description="Acidic residues" evidence="1">
    <location>
        <begin position="55"/>
        <end position="65"/>
    </location>
</feature>
<dbReference type="EMBL" id="JADCNL010000006">
    <property type="protein sequence ID" value="KAG0476980.1"/>
    <property type="molecule type" value="Genomic_DNA"/>
</dbReference>
<accession>A0A835UYC6</accession>
<dbReference type="Proteomes" id="UP000636800">
    <property type="component" value="Chromosome 6"/>
</dbReference>
<proteinExistence type="predicted"/>
<keyword evidence="4" id="KW-1185">Reference proteome</keyword>
<evidence type="ECO:0000313" key="4">
    <source>
        <dbReference type="Proteomes" id="UP000636800"/>
    </source>
</evidence>
<dbReference type="AlphaFoldDB" id="A0A835UYC6"/>
<dbReference type="EMBL" id="JADCNM010000006">
    <property type="protein sequence ID" value="KAG0478672.1"/>
    <property type="molecule type" value="Genomic_DNA"/>
</dbReference>
<protein>
    <submittedName>
        <fullName evidence="2">Uncharacterized protein</fullName>
    </submittedName>
</protein>
<feature type="region of interest" description="Disordered" evidence="1">
    <location>
        <begin position="85"/>
        <end position="104"/>
    </location>
</feature>
<feature type="region of interest" description="Disordered" evidence="1">
    <location>
        <begin position="49"/>
        <end position="72"/>
    </location>
</feature>
<evidence type="ECO:0000313" key="3">
    <source>
        <dbReference type="EMBL" id="KAG0478672.1"/>
    </source>
</evidence>
<feature type="compositionally biased region" description="Gly residues" evidence="1">
    <location>
        <begin position="93"/>
        <end position="104"/>
    </location>
</feature>
<dbReference type="Proteomes" id="UP000639772">
    <property type="component" value="Chromosome 6"/>
</dbReference>
<gene>
    <name evidence="3" type="ORF">HPP92_013391</name>
    <name evidence="2" type="ORF">HPP92_013821</name>
</gene>
<organism evidence="2 4">
    <name type="scientific">Vanilla planifolia</name>
    <name type="common">Vanilla</name>
    <dbReference type="NCBI Taxonomy" id="51239"/>
    <lineage>
        <taxon>Eukaryota</taxon>
        <taxon>Viridiplantae</taxon>
        <taxon>Streptophyta</taxon>
        <taxon>Embryophyta</taxon>
        <taxon>Tracheophyta</taxon>
        <taxon>Spermatophyta</taxon>
        <taxon>Magnoliopsida</taxon>
        <taxon>Liliopsida</taxon>
        <taxon>Asparagales</taxon>
        <taxon>Orchidaceae</taxon>
        <taxon>Vanilloideae</taxon>
        <taxon>Vanilleae</taxon>
        <taxon>Vanilla</taxon>
    </lineage>
</organism>
<evidence type="ECO:0000313" key="5">
    <source>
        <dbReference type="Proteomes" id="UP000639772"/>
    </source>
</evidence>
<evidence type="ECO:0000256" key="1">
    <source>
        <dbReference type="SAM" id="MobiDB-lite"/>
    </source>
</evidence>
<evidence type="ECO:0000313" key="2">
    <source>
        <dbReference type="EMBL" id="KAG0476980.1"/>
    </source>
</evidence>
<name>A0A835UYC6_VANPL</name>